<dbReference type="RefSeq" id="WP_084040667.1">
    <property type="nucleotide sequence ID" value="NZ_BAVS01000013.1"/>
</dbReference>
<dbReference type="Proteomes" id="UP000019102">
    <property type="component" value="Unassembled WGS sequence"/>
</dbReference>
<evidence type="ECO:0000313" key="3">
    <source>
        <dbReference type="Proteomes" id="UP000019102"/>
    </source>
</evidence>
<gene>
    <name evidence="2" type="ORF">JCM21714_2550</name>
</gene>
<proteinExistence type="predicted"/>
<feature type="domain" description="FAD dependent oxidoreductase" evidence="1">
    <location>
        <begin position="3"/>
        <end position="52"/>
    </location>
</feature>
<accession>W4VJA7</accession>
<dbReference type="Gene3D" id="3.50.50.60">
    <property type="entry name" value="FAD/NAD(P)-binding domain"/>
    <property type="match status" value="1"/>
</dbReference>
<keyword evidence="3" id="KW-1185">Reference proteome</keyword>
<dbReference type="Pfam" id="PF01266">
    <property type="entry name" value="DAO"/>
    <property type="match status" value="1"/>
</dbReference>
<dbReference type="AlphaFoldDB" id="W4VJA7"/>
<dbReference type="InterPro" id="IPR036188">
    <property type="entry name" value="FAD/NAD-bd_sf"/>
</dbReference>
<evidence type="ECO:0000313" key="2">
    <source>
        <dbReference type="EMBL" id="GAE93465.1"/>
    </source>
</evidence>
<reference evidence="2 3" key="1">
    <citation type="journal article" date="2014" name="Genome Announc.">
        <title>Draft Genome Sequence of the Boron-Tolerant and Moderately Halotolerant Bacterium Gracilibacillus boraciitolerans JCM 21714T.</title>
        <authorList>
            <person name="Ahmed I."/>
            <person name="Oshima K."/>
            <person name="Suda W."/>
            <person name="Kitamura K."/>
            <person name="Iida T."/>
            <person name="Ohmori Y."/>
            <person name="Fujiwara T."/>
            <person name="Hattori M."/>
            <person name="Ohkuma M."/>
        </authorList>
    </citation>
    <scope>NUCLEOTIDE SEQUENCE [LARGE SCALE GENOMIC DNA]</scope>
    <source>
        <strain evidence="2 3">JCM 21714</strain>
    </source>
</reference>
<evidence type="ECO:0000259" key="1">
    <source>
        <dbReference type="Pfam" id="PF01266"/>
    </source>
</evidence>
<organism evidence="2 3">
    <name type="scientific">Gracilibacillus boraciitolerans JCM 21714</name>
    <dbReference type="NCBI Taxonomy" id="1298598"/>
    <lineage>
        <taxon>Bacteria</taxon>
        <taxon>Bacillati</taxon>
        <taxon>Bacillota</taxon>
        <taxon>Bacilli</taxon>
        <taxon>Bacillales</taxon>
        <taxon>Bacillaceae</taxon>
        <taxon>Gracilibacillus</taxon>
    </lineage>
</organism>
<dbReference type="InterPro" id="IPR006076">
    <property type="entry name" value="FAD-dep_OxRdtase"/>
</dbReference>
<dbReference type="STRING" id="1298598.JCM21714_2550"/>
<protein>
    <recommendedName>
        <fullName evidence="1">FAD dependent oxidoreductase domain-containing protein</fullName>
    </recommendedName>
</protein>
<name>W4VJA7_9BACI</name>
<dbReference type="SUPFAM" id="SSF51905">
    <property type="entry name" value="FAD/NAD(P)-binding domain"/>
    <property type="match status" value="1"/>
</dbReference>
<comment type="caution">
    <text evidence="2">The sequence shown here is derived from an EMBL/GenBank/DDBJ whole genome shotgun (WGS) entry which is preliminary data.</text>
</comment>
<sequence>MSKIIIVGAGIVGGVSVAYQLSKSNHEVLLIDGNFDGRATSAAAGIICVGFSTSK</sequence>
<dbReference type="OrthoDB" id="9805337at2"/>
<dbReference type="EMBL" id="BAVS01000013">
    <property type="protein sequence ID" value="GAE93465.1"/>
    <property type="molecule type" value="Genomic_DNA"/>
</dbReference>